<organism evidence="2 3">
    <name type="scientific">Candidatus Magasanikbacteria bacterium CG_4_9_14_3_um_filter_32_9</name>
    <dbReference type="NCBI Taxonomy" id="1974644"/>
    <lineage>
        <taxon>Bacteria</taxon>
        <taxon>Candidatus Magasanikiibacteriota</taxon>
    </lineage>
</organism>
<dbReference type="PANTHER" id="PTHR43685:SF2">
    <property type="entry name" value="GLYCOSYLTRANSFERASE 2-LIKE DOMAIN-CONTAINING PROTEIN"/>
    <property type="match status" value="1"/>
</dbReference>
<comment type="caution">
    <text evidence="2">The sequence shown here is derived from an EMBL/GenBank/DDBJ whole genome shotgun (WGS) entry which is preliminary data.</text>
</comment>
<dbReference type="InterPro" id="IPR050834">
    <property type="entry name" value="Glycosyltransf_2"/>
</dbReference>
<proteinExistence type="predicted"/>
<name>A0A2M7Z6T6_9BACT</name>
<dbReference type="SUPFAM" id="SSF53448">
    <property type="entry name" value="Nucleotide-diphospho-sugar transferases"/>
    <property type="match status" value="1"/>
</dbReference>
<feature type="domain" description="Glycosyltransferase 2-like" evidence="1">
    <location>
        <begin position="7"/>
        <end position="169"/>
    </location>
</feature>
<dbReference type="InterPro" id="IPR001173">
    <property type="entry name" value="Glyco_trans_2-like"/>
</dbReference>
<dbReference type="InterPro" id="IPR029044">
    <property type="entry name" value="Nucleotide-diphossugar_trans"/>
</dbReference>
<dbReference type="Pfam" id="PF00535">
    <property type="entry name" value="Glycos_transf_2"/>
    <property type="match status" value="1"/>
</dbReference>
<dbReference type="Gene3D" id="3.90.550.10">
    <property type="entry name" value="Spore Coat Polysaccharide Biosynthesis Protein SpsA, Chain A"/>
    <property type="match status" value="1"/>
</dbReference>
<dbReference type="EMBL" id="PFVJ01000048">
    <property type="protein sequence ID" value="PJA89805.1"/>
    <property type="molecule type" value="Genomic_DNA"/>
</dbReference>
<evidence type="ECO:0000313" key="3">
    <source>
        <dbReference type="Proteomes" id="UP000230843"/>
    </source>
</evidence>
<evidence type="ECO:0000313" key="2">
    <source>
        <dbReference type="EMBL" id="PJA89805.1"/>
    </source>
</evidence>
<gene>
    <name evidence="2" type="ORF">CO137_02300</name>
</gene>
<dbReference type="AlphaFoldDB" id="A0A2M7Z6T6"/>
<sequence>MNQPQVSIMMVNYNRAEFIGLAIQSVLDQSLKDWELLVVDDGSVDLSEEIIKSFSEKDDRIVYLKNEENLGIVYSRNKAIKNSKADLIAVLDSDDIWVDSFKLEKQFNKFKEDKDLVLVGGGVIEINKEGVEKKRYLNPLNDKNIRKEILSRNPFAHSSVMFKKSVVERISGYSDLQIGEDYDLWLRLGKEGKLLNLGDYLVKYRVHDKNTCNTKTIQALKNNISFVFKYRKSYGGFYFALLRRLPRYVVGLILFKIKR</sequence>
<dbReference type="PANTHER" id="PTHR43685">
    <property type="entry name" value="GLYCOSYLTRANSFERASE"/>
    <property type="match status" value="1"/>
</dbReference>
<dbReference type="Proteomes" id="UP000230843">
    <property type="component" value="Unassembled WGS sequence"/>
</dbReference>
<accession>A0A2M7Z6T6</accession>
<evidence type="ECO:0000259" key="1">
    <source>
        <dbReference type="Pfam" id="PF00535"/>
    </source>
</evidence>
<protein>
    <recommendedName>
        <fullName evidence="1">Glycosyltransferase 2-like domain-containing protein</fullName>
    </recommendedName>
</protein>
<reference evidence="3" key="1">
    <citation type="submission" date="2017-09" db="EMBL/GenBank/DDBJ databases">
        <title>Depth-based differentiation of microbial function through sediment-hosted aquifers and enrichment of novel symbionts in the deep terrestrial subsurface.</title>
        <authorList>
            <person name="Probst A.J."/>
            <person name="Ladd B."/>
            <person name="Jarett J.K."/>
            <person name="Geller-Mcgrath D.E."/>
            <person name="Sieber C.M.K."/>
            <person name="Emerson J.B."/>
            <person name="Anantharaman K."/>
            <person name="Thomas B.C."/>
            <person name="Malmstrom R."/>
            <person name="Stieglmeier M."/>
            <person name="Klingl A."/>
            <person name="Woyke T."/>
            <person name="Ryan C.M."/>
            <person name="Banfield J.F."/>
        </authorList>
    </citation>
    <scope>NUCLEOTIDE SEQUENCE [LARGE SCALE GENOMIC DNA]</scope>
</reference>